<organism evidence="1 2">
    <name type="scientific">Mycolicibacterium thermoresistibile (strain ATCC 19527 / DSM 44167 / CIP 105390 / JCM 6362 / NCTC 10409 / 316)</name>
    <name type="common">Mycobacterium thermoresistibile</name>
    <dbReference type="NCBI Taxonomy" id="1078020"/>
    <lineage>
        <taxon>Bacteria</taxon>
        <taxon>Bacillati</taxon>
        <taxon>Actinomycetota</taxon>
        <taxon>Actinomycetes</taxon>
        <taxon>Mycobacteriales</taxon>
        <taxon>Mycobacteriaceae</taxon>
        <taxon>Mycolicibacterium</taxon>
    </lineage>
</organism>
<accession>G7CJF6</accession>
<dbReference type="EMBL" id="AGVE01000046">
    <property type="protein sequence ID" value="EHI12754.1"/>
    <property type="molecule type" value="Genomic_DNA"/>
</dbReference>
<dbReference type="Proteomes" id="UP000004915">
    <property type="component" value="Unassembled WGS sequence"/>
</dbReference>
<reference evidence="1 2" key="1">
    <citation type="submission" date="2011-11" db="EMBL/GenBank/DDBJ databases">
        <authorList>
            <consortium name="Tuberculosis Structural Genomics Consortium"/>
            <person name="Ioerger T.R."/>
        </authorList>
    </citation>
    <scope>NUCLEOTIDE SEQUENCE [LARGE SCALE GENOMIC DNA]</scope>
    <source>
        <strain evidence="2">ATCC 19527 / DSM 44167 / CIP 105390 / JCM 6362 / NCTC 10409 / 316</strain>
    </source>
</reference>
<protein>
    <submittedName>
        <fullName evidence="1">Uncharacterized protein</fullName>
    </submittedName>
</protein>
<name>G7CJF6_MYCT3</name>
<sequence length="44" mass="5041">MTTSWLRGYLRICPAHRTTGRFVVRRHGRHAIARAVHPAASMQN</sequence>
<keyword evidence="2" id="KW-1185">Reference proteome</keyword>
<dbReference type="RefSeq" id="WP_003927018.1">
    <property type="nucleotide sequence ID" value="NZ_AGVE01000046.1"/>
</dbReference>
<evidence type="ECO:0000313" key="1">
    <source>
        <dbReference type="EMBL" id="EHI12754.1"/>
    </source>
</evidence>
<comment type="caution">
    <text evidence="1">The sequence shown here is derived from an EMBL/GenBank/DDBJ whole genome shotgun (WGS) entry which is preliminary data.</text>
</comment>
<dbReference type="PATRIC" id="fig|1078020.3.peg.3488"/>
<gene>
    <name evidence="1" type="ORF">KEK_17683</name>
</gene>
<dbReference type="AlphaFoldDB" id="G7CJF6"/>
<evidence type="ECO:0000313" key="2">
    <source>
        <dbReference type="Proteomes" id="UP000004915"/>
    </source>
</evidence>
<proteinExistence type="predicted"/>